<evidence type="ECO:0000313" key="2">
    <source>
        <dbReference type="Proteomes" id="UP000682713"/>
    </source>
</evidence>
<protein>
    <submittedName>
        <fullName evidence="1">Uncharacterized protein</fullName>
    </submittedName>
</protein>
<organism evidence="1 2">
    <name type="scientific">Lederbergia citrisecunda</name>
    <dbReference type="NCBI Taxonomy" id="2833583"/>
    <lineage>
        <taxon>Bacteria</taxon>
        <taxon>Bacillati</taxon>
        <taxon>Bacillota</taxon>
        <taxon>Bacilli</taxon>
        <taxon>Bacillales</taxon>
        <taxon>Bacillaceae</taxon>
        <taxon>Lederbergia</taxon>
    </lineage>
</organism>
<reference evidence="1 2" key="1">
    <citation type="submission" date="2021-05" db="EMBL/GenBank/DDBJ databases">
        <title>Novel Bacillus species.</title>
        <authorList>
            <person name="Liu G."/>
        </authorList>
    </citation>
    <scope>NUCLEOTIDE SEQUENCE [LARGE SCALE GENOMIC DNA]</scope>
    <source>
        <strain evidence="1 2">FJAT-49732</strain>
    </source>
</reference>
<evidence type="ECO:0000313" key="1">
    <source>
        <dbReference type="EMBL" id="MBS4202283.1"/>
    </source>
</evidence>
<dbReference type="Proteomes" id="UP000682713">
    <property type="component" value="Unassembled WGS sequence"/>
</dbReference>
<comment type="caution">
    <text evidence="1">The sequence shown here is derived from an EMBL/GenBank/DDBJ whole genome shotgun (WGS) entry which is preliminary data.</text>
</comment>
<dbReference type="EMBL" id="JAGYPJ010000001">
    <property type="protein sequence ID" value="MBS4202283.1"/>
    <property type="molecule type" value="Genomic_DNA"/>
</dbReference>
<gene>
    <name evidence="1" type="ORF">KHA93_21970</name>
</gene>
<keyword evidence="2" id="KW-1185">Reference proteome</keyword>
<dbReference type="AlphaFoldDB" id="A0A942TS17"/>
<accession>A0A942TS17</accession>
<name>A0A942TS17_9BACI</name>
<dbReference type="RefSeq" id="WP_213112671.1">
    <property type="nucleotide sequence ID" value="NZ_JAGYPJ010000001.1"/>
</dbReference>
<proteinExistence type="predicted"/>
<sequence>MSKNINPLLWLGLGIAGASYLSKQENREKVMEHYHSVKEKIVDFLCEQNPSSCQDLLDKAGNPDPHDLGDTRMVGEGAMYSVEYYNKEEQQE</sequence>